<name>A0A8H6RMX0_9PEZI</name>
<dbReference type="Pfam" id="PF12796">
    <property type="entry name" value="Ank_2"/>
    <property type="match status" value="2"/>
</dbReference>
<dbReference type="InterPro" id="IPR002110">
    <property type="entry name" value="Ankyrin_rpt"/>
</dbReference>
<sequence>MTRYDIAQYAYHAVFLIVAILCYGWEIWQRTPWLLLQQRPRNMMNRLSQWRSDDDDQKTSATFNQASKDRRSSKVNSERRDQPDEAVNNTLEGGGLPSKPGKAGNPITEWFSPWLRWMAILPGIIWLPSIVLALLQLYHSGLDNTLLVKSTSEWNTSALCEEISRIPKATDLCDESLPTRVDADIGGEGIRAGVYIPVGLALLALIQGSFHTADSGIKEIGTTQLLTLFYLNFNAAKAAGTTPSFSDLTFPEVVIVCMCIDLTAAGLHMTTSGKESLAARWFIYMAAVMHSWAIAMLIAMLAHIQGNYTNLPAASIIWWGRIDSYTGPSKTVWIYVTARCCIFAHGLWLDCRHTKDFHVIERQWSSLLASGDQDAEKQKGIQSKFDYGALRAAVFSKWIEYIPSILVAAASIETLVKRQLQFQSDITEWGQSAALVIAIAGTLHWIFVIVNVRIEARQSSRQSAQQRSSVIEFSKRVLSDSGGPPQENAVLKRPVNYPRFASAWDPLRRVSNEYLISAAKEFDKGAIRYALEHGADKDYVDPATGMTALLYAVERDNLAFFKELVFVSNASTDAGATSALFFAAQKGAVGILTYLLETDLNALMSCDEKGRTALWYAAKHGQIGAVESLLVKIDKLHFGSSSKEHQVPAVNLPFISFSASCGKRVQCKTLISGPRDPPHQTPLFVAAEQGFSKIAQRLLNSPAQLDSLPQVREILKAAAERKNVSALECLLACDSTSLQLDDDDSSLLHIALRDRTSLDHLMFLAAVFRGSPKTIDVRDRFGHTALWIAVDNNDRNAIAILIDNGADPFAEHLIDTTIRTPMSIAVNRTPLSPFDPRGMYPLLGVVFPALAGGTRLRSLNFTDKFIRGLSEMSRKELSNLADMKCILPTDSFGNDEIPLILYALDHPSSDLLLALTECPAKEWRGLEAHVMNFQTLQRSRTDDSHWTRITFSDWLTLKISSVSTEDRELFFLNIAQRTELPRE</sequence>
<dbReference type="EMBL" id="JABCIY010000055">
    <property type="protein sequence ID" value="KAF7194760.1"/>
    <property type="molecule type" value="Genomic_DNA"/>
</dbReference>
<comment type="caution">
    <text evidence="4">The sequence shown here is derived from an EMBL/GenBank/DDBJ whole genome shotgun (WGS) entry which is preliminary data.</text>
</comment>
<dbReference type="PROSITE" id="PS50297">
    <property type="entry name" value="ANK_REP_REGION"/>
    <property type="match status" value="1"/>
</dbReference>
<dbReference type="Proteomes" id="UP000660729">
    <property type="component" value="Unassembled WGS sequence"/>
</dbReference>
<evidence type="ECO:0000313" key="4">
    <source>
        <dbReference type="EMBL" id="KAF7194760.1"/>
    </source>
</evidence>
<dbReference type="SUPFAM" id="SSF48403">
    <property type="entry name" value="Ankyrin repeat"/>
    <property type="match status" value="1"/>
</dbReference>
<keyword evidence="5" id="KW-1185">Reference proteome</keyword>
<evidence type="ECO:0000256" key="1">
    <source>
        <dbReference type="PROSITE-ProRule" id="PRU00023"/>
    </source>
</evidence>
<dbReference type="InterPro" id="IPR036770">
    <property type="entry name" value="Ankyrin_rpt-contain_sf"/>
</dbReference>
<dbReference type="SMART" id="SM00248">
    <property type="entry name" value="ANK"/>
    <property type="match status" value="6"/>
</dbReference>
<feature type="transmembrane region" description="Helical" evidence="3">
    <location>
        <begin position="117"/>
        <end position="138"/>
    </location>
</feature>
<accession>A0A8H6RMX0</accession>
<evidence type="ECO:0000256" key="2">
    <source>
        <dbReference type="SAM" id="MobiDB-lite"/>
    </source>
</evidence>
<keyword evidence="1" id="KW-0040">ANK repeat</keyword>
<dbReference type="Gene3D" id="1.25.40.20">
    <property type="entry name" value="Ankyrin repeat-containing domain"/>
    <property type="match status" value="2"/>
</dbReference>
<keyword evidence="3" id="KW-0472">Membrane</keyword>
<evidence type="ECO:0000313" key="5">
    <source>
        <dbReference type="Proteomes" id="UP000660729"/>
    </source>
</evidence>
<dbReference type="PANTHER" id="PTHR24184">
    <property type="entry name" value="SI:CH211-189E2.2"/>
    <property type="match status" value="1"/>
</dbReference>
<dbReference type="AlphaFoldDB" id="A0A8H6RMX0"/>
<dbReference type="OrthoDB" id="3638832at2759"/>
<dbReference type="PROSITE" id="PS50088">
    <property type="entry name" value="ANK_REPEAT"/>
    <property type="match status" value="1"/>
</dbReference>
<organism evidence="4 5">
    <name type="scientific">Pseudocercospora fuligena</name>
    <dbReference type="NCBI Taxonomy" id="685502"/>
    <lineage>
        <taxon>Eukaryota</taxon>
        <taxon>Fungi</taxon>
        <taxon>Dikarya</taxon>
        <taxon>Ascomycota</taxon>
        <taxon>Pezizomycotina</taxon>
        <taxon>Dothideomycetes</taxon>
        <taxon>Dothideomycetidae</taxon>
        <taxon>Mycosphaerellales</taxon>
        <taxon>Mycosphaerellaceae</taxon>
        <taxon>Pseudocercospora</taxon>
    </lineage>
</organism>
<feature type="region of interest" description="Disordered" evidence="2">
    <location>
        <begin position="49"/>
        <end position="104"/>
    </location>
</feature>
<keyword evidence="3" id="KW-1133">Transmembrane helix</keyword>
<gene>
    <name evidence="4" type="ORF">HII31_03883</name>
</gene>
<proteinExistence type="predicted"/>
<feature type="transmembrane region" description="Helical" evidence="3">
    <location>
        <begin position="281"/>
        <end position="304"/>
    </location>
</feature>
<protein>
    <submittedName>
        <fullName evidence="4">Ankyrin-like</fullName>
    </submittedName>
</protein>
<feature type="compositionally biased region" description="Basic and acidic residues" evidence="2">
    <location>
        <begin position="67"/>
        <end position="83"/>
    </location>
</feature>
<keyword evidence="3" id="KW-0812">Transmembrane</keyword>
<evidence type="ECO:0000256" key="3">
    <source>
        <dbReference type="SAM" id="Phobius"/>
    </source>
</evidence>
<dbReference type="PANTHER" id="PTHR24184:SF11">
    <property type="entry name" value="ANKYRIN REPEAT AND SOCS BOX CONTAINING 3"/>
    <property type="match status" value="1"/>
</dbReference>
<feature type="transmembrane region" description="Helical" evidence="3">
    <location>
        <begin position="6"/>
        <end position="25"/>
    </location>
</feature>
<reference evidence="4" key="1">
    <citation type="submission" date="2020-04" db="EMBL/GenBank/DDBJ databases">
        <title>Draft genome resource of the tomato pathogen Pseudocercospora fuligena.</title>
        <authorList>
            <person name="Zaccaron A."/>
        </authorList>
    </citation>
    <scope>NUCLEOTIDE SEQUENCE</scope>
    <source>
        <strain evidence="4">PF001</strain>
    </source>
</reference>
<feature type="repeat" description="ANK" evidence="1">
    <location>
        <begin position="781"/>
        <end position="813"/>
    </location>
</feature>